<sequence>MMNTLSPRKTPASVLNKLKMSPGGFYAATPRLAYHTEYFSGGRDGNILITKGLDHDEEFIIRGVFQISRDDFCFTPDGNFNPANVFHGRLADLKLSCQLIAGCSKAFEFSSDDFSAVVSNLSAFEKSAPRERSHETFSVIRDTIGRRSIKLTHRLFEAIDRDQDDNTSNDSSNSSTNASHLQDIISSHNIRLLPAYDENHILIPPLQYEAKLRGALVEVHMAFCHTKKSKCDIFDAVLQELIVLLPPAPMSSSPFKCRHLNDRPYTEQYNKGN</sequence>
<dbReference type="AlphaFoldDB" id="A0AAD4HQJ8"/>
<proteinExistence type="predicted"/>
<dbReference type="RefSeq" id="XP_041229444.1">
    <property type="nucleotide sequence ID" value="XM_041376703.1"/>
</dbReference>
<keyword evidence="2" id="KW-1185">Reference proteome</keyword>
<reference evidence="1" key="1">
    <citation type="journal article" date="2020" name="New Phytol.">
        <title>Comparative genomics reveals dynamic genome evolution in host specialist ectomycorrhizal fungi.</title>
        <authorList>
            <person name="Lofgren L.A."/>
            <person name="Nguyen N.H."/>
            <person name="Vilgalys R."/>
            <person name="Ruytinx J."/>
            <person name="Liao H.L."/>
            <person name="Branco S."/>
            <person name="Kuo A."/>
            <person name="LaButti K."/>
            <person name="Lipzen A."/>
            <person name="Andreopoulos W."/>
            <person name="Pangilinan J."/>
            <person name="Riley R."/>
            <person name="Hundley H."/>
            <person name="Na H."/>
            <person name="Barry K."/>
            <person name="Grigoriev I.V."/>
            <person name="Stajich J.E."/>
            <person name="Kennedy P.G."/>
        </authorList>
    </citation>
    <scope>NUCLEOTIDE SEQUENCE</scope>
    <source>
        <strain evidence="1">FC203</strain>
    </source>
</reference>
<gene>
    <name evidence="1" type="ORF">F5891DRAFT_977415</name>
</gene>
<evidence type="ECO:0000313" key="1">
    <source>
        <dbReference type="EMBL" id="KAG1903869.1"/>
    </source>
</evidence>
<dbReference type="Proteomes" id="UP001195769">
    <property type="component" value="Unassembled WGS sequence"/>
</dbReference>
<organism evidence="1 2">
    <name type="scientific">Suillus fuscotomentosus</name>
    <dbReference type="NCBI Taxonomy" id="1912939"/>
    <lineage>
        <taxon>Eukaryota</taxon>
        <taxon>Fungi</taxon>
        <taxon>Dikarya</taxon>
        <taxon>Basidiomycota</taxon>
        <taxon>Agaricomycotina</taxon>
        <taxon>Agaricomycetes</taxon>
        <taxon>Agaricomycetidae</taxon>
        <taxon>Boletales</taxon>
        <taxon>Suillineae</taxon>
        <taxon>Suillaceae</taxon>
        <taxon>Suillus</taxon>
    </lineage>
</organism>
<protein>
    <submittedName>
        <fullName evidence="1">Uncharacterized protein</fullName>
    </submittedName>
</protein>
<evidence type="ECO:0000313" key="2">
    <source>
        <dbReference type="Proteomes" id="UP001195769"/>
    </source>
</evidence>
<dbReference type="GeneID" id="64671001"/>
<accession>A0AAD4HQJ8</accession>
<name>A0AAD4HQJ8_9AGAM</name>
<dbReference type="EMBL" id="JABBWK010000011">
    <property type="protein sequence ID" value="KAG1903869.1"/>
    <property type="molecule type" value="Genomic_DNA"/>
</dbReference>
<comment type="caution">
    <text evidence="1">The sequence shown here is derived from an EMBL/GenBank/DDBJ whole genome shotgun (WGS) entry which is preliminary data.</text>
</comment>